<evidence type="ECO:0000256" key="2">
    <source>
        <dbReference type="ARBA" id="ARBA00010992"/>
    </source>
</evidence>
<evidence type="ECO:0000256" key="7">
    <source>
        <dbReference type="ARBA" id="ARBA00044504"/>
    </source>
</evidence>
<evidence type="ECO:0000256" key="5">
    <source>
        <dbReference type="ARBA" id="ARBA00022989"/>
    </source>
</evidence>
<evidence type="ECO:0000256" key="6">
    <source>
        <dbReference type="ARBA" id="ARBA00023136"/>
    </source>
</evidence>
<organism evidence="9">
    <name type="scientific">Nicotiana tabacum</name>
    <name type="common">Common tobacco</name>
    <dbReference type="NCBI Taxonomy" id="4097"/>
    <lineage>
        <taxon>Eukaryota</taxon>
        <taxon>Viridiplantae</taxon>
        <taxon>Streptophyta</taxon>
        <taxon>Embryophyta</taxon>
        <taxon>Tracheophyta</taxon>
        <taxon>Spermatophyta</taxon>
        <taxon>Magnoliopsida</taxon>
        <taxon>eudicotyledons</taxon>
        <taxon>Gunneridae</taxon>
        <taxon>Pentapetalae</taxon>
        <taxon>asterids</taxon>
        <taxon>lamiids</taxon>
        <taxon>Solanales</taxon>
        <taxon>Solanaceae</taxon>
        <taxon>Nicotianoideae</taxon>
        <taxon>Nicotianeae</taxon>
        <taxon>Nicotiana</taxon>
    </lineage>
</organism>
<dbReference type="RefSeq" id="XP_016458233.1">
    <property type="nucleotide sequence ID" value="XM_016602747.1"/>
</dbReference>
<gene>
    <name evidence="9" type="primary">LOC107781929</name>
</gene>
<evidence type="ECO:0000256" key="1">
    <source>
        <dbReference type="ARBA" id="ARBA00004370"/>
    </source>
</evidence>
<reference evidence="9" key="1">
    <citation type="submission" date="2025-08" db="UniProtKB">
        <authorList>
            <consortium name="RefSeq"/>
        </authorList>
    </citation>
    <scope>IDENTIFICATION</scope>
</reference>
<evidence type="ECO:0000313" key="9">
    <source>
        <dbReference type="RefSeq" id="XP_016458233.1"/>
    </source>
</evidence>
<protein>
    <submittedName>
        <fullName evidence="9">Sugar transport protein 2-like</fullName>
    </submittedName>
</protein>
<dbReference type="AlphaFoldDB" id="A0A1S3Z1G4"/>
<dbReference type="InterPro" id="IPR045262">
    <property type="entry name" value="STP/PLT_plant"/>
</dbReference>
<comment type="similarity">
    <text evidence="2">Belongs to the major facilitator superfamily. Sugar transporter (TC 2.A.1.1) family.</text>
</comment>
<keyword evidence="3" id="KW-0813">Transport</keyword>
<dbReference type="Pfam" id="PF00083">
    <property type="entry name" value="Sugar_tr"/>
    <property type="match status" value="1"/>
</dbReference>
<dbReference type="PANTHER" id="PTHR23500:SF492">
    <property type="entry name" value="SUGAR TRANSPORT PROTEIN 14-LIKE"/>
    <property type="match status" value="1"/>
</dbReference>
<dbReference type="KEGG" id="nta:107781929"/>
<feature type="transmembrane region" description="Helical" evidence="8">
    <location>
        <begin position="15"/>
        <end position="32"/>
    </location>
</feature>
<evidence type="ECO:0000256" key="3">
    <source>
        <dbReference type="ARBA" id="ARBA00022448"/>
    </source>
</evidence>
<dbReference type="SMR" id="A0A1S3Z1G4"/>
<keyword evidence="4 8" id="KW-0812">Transmembrane</keyword>
<dbReference type="InterPro" id="IPR036259">
    <property type="entry name" value="MFS_trans_sf"/>
</dbReference>
<dbReference type="PANTHER" id="PTHR23500">
    <property type="entry name" value="SOLUTE CARRIER FAMILY 2, FACILITATED GLUCOSE TRANSPORTER"/>
    <property type="match status" value="1"/>
</dbReference>
<dbReference type="OrthoDB" id="5296287at2759"/>
<keyword evidence="6 8" id="KW-0472">Membrane</keyword>
<accession>A0A1S3Z1G4</accession>
<proteinExistence type="inferred from homology"/>
<name>A0A1S3Z1G4_TOBAC</name>
<dbReference type="SUPFAM" id="SSF103473">
    <property type="entry name" value="MFS general substrate transporter"/>
    <property type="match status" value="1"/>
</dbReference>
<dbReference type="Gene3D" id="1.20.1250.20">
    <property type="entry name" value="MFS general substrate transporter like domains"/>
    <property type="match status" value="1"/>
</dbReference>
<feature type="transmembrane region" description="Helical" evidence="8">
    <location>
        <begin position="82"/>
        <end position="100"/>
    </location>
</feature>
<dbReference type="InterPro" id="IPR005828">
    <property type="entry name" value="MFS_sugar_transport-like"/>
</dbReference>
<dbReference type="GO" id="GO:0016020">
    <property type="term" value="C:membrane"/>
    <property type="evidence" value="ECO:0007669"/>
    <property type="project" value="UniProtKB-SubCell"/>
</dbReference>
<dbReference type="GO" id="GO:0015144">
    <property type="term" value="F:carbohydrate transmembrane transporter activity"/>
    <property type="evidence" value="ECO:0007669"/>
    <property type="project" value="InterPro"/>
</dbReference>
<evidence type="ECO:0000256" key="8">
    <source>
        <dbReference type="SAM" id="Phobius"/>
    </source>
</evidence>
<evidence type="ECO:0000256" key="4">
    <source>
        <dbReference type="ARBA" id="ARBA00022692"/>
    </source>
</evidence>
<keyword evidence="5 8" id="KW-1133">Transmembrane helix</keyword>
<comment type="similarity">
    <text evidence="7">Belongs to the major facilitator superfamily. Phosphate:H(+) symporter (TC 2.A.1.9) family.</text>
</comment>
<sequence length="134" mass="15341">MTESHNFRYGWSDPLQGVGFWLCHFLYCVSFYNETPRFLIKKGRMEKAKASLKMLRKCGAEAKLHMLAGMMKNEGKRKRKKLSYSPILLLNIVAQIFQQVLGLDSILFFGPLLLQSAGYTYNASFIAPLITRVV</sequence>
<dbReference type="PaxDb" id="4097-A0A1S3Z1G4"/>
<comment type="subcellular location">
    <subcellularLocation>
        <location evidence="1">Membrane</location>
    </subcellularLocation>
</comment>